<sequence length="598" mass="68074">MPFPPISLHQRISSPGRELFGKKKANGVPPHNELTSKSGGEKGGSEKEKQSSSWTSANLRNLGRKAQPEKSRGSAQKAGAGQETQGKSSWLSVPKPQDLSEGVRRSSSMDSARHLHGKEEGKKEIQFTLSLTPEAILVIQKRNLEKQMMAKQQKCCASADFRHRRVFPSKKAHGASKGCAPTAKVESAEQDITAIVKISLLNDQYKYDDVEYEEEDGDVDETVVRKCKEWLKGVENAAALGKAGVEVKAEPRRRKTMHDSGPDPDQETKAWRQAQLEQRHLEAYRNLHRIRDALSLRYAALLKDKVQSQRLVLQQRDETARAKSENGTKKKQKKLAFSKLQHNDSYLKSLPKTSYYLVVLESRPAEDSMTQYEISEKHPCTAEEREHEDHSRLLEHGSGSAELNFGGSQEKDEIEQMFPKMKAPTFATLQPNFMKNFQSKMPDLIFPEIPEKSKKAEIYLRRLRQMHDLCLTNMVSSQRLLDRETDSLCWQEERGNQDLMLPGIDSKQGKTSQTNQPPRCSLKLPRRVRNDRPSHPQQLVRVTSASHRDLETLVWDAAACRRKTPDPLSIEDVCQQKHVELIDRGFKLWRNYTEDTNH</sequence>
<feature type="compositionally biased region" description="Basic and acidic residues" evidence="1">
    <location>
        <begin position="316"/>
        <end position="328"/>
    </location>
</feature>
<feature type="compositionally biased region" description="Polar residues" evidence="1">
    <location>
        <begin position="509"/>
        <end position="518"/>
    </location>
</feature>
<keyword evidence="3" id="KW-1185">Reference proteome</keyword>
<accession>A0A5J5CTV3</accession>
<evidence type="ECO:0000313" key="2">
    <source>
        <dbReference type="EMBL" id="KAA8583930.1"/>
    </source>
</evidence>
<comment type="caution">
    <text evidence="2">The sequence shown here is derived from an EMBL/GenBank/DDBJ whole genome shotgun (WGS) entry which is preliminary data.</text>
</comment>
<name>A0A5J5CTV3_9PERO</name>
<evidence type="ECO:0000256" key="1">
    <source>
        <dbReference type="SAM" id="MobiDB-lite"/>
    </source>
</evidence>
<reference evidence="2 3" key="1">
    <citation type="submission" date="2019-08" db="EMBL/GenBank/DDBJ databases">
        <title>A chromosome-level genome assembly, high-density linkage maps, and genome scans reveal the genomic architecture of hybrid incompatibilities underlying speciation via character displacement in darters (Percidae: Etheostominae).</title>
        <authorList>
            <person name="Moran R.L."/>
            <person name="Catchen J.M."/>
            <person name="Fuller R.C."/>
        </authorList>
    </citation>
    <scope>NUCLEOTIDE SEQUENCE [LARGE SCALE GENOMIC DNA]</scope>
    <source>
        <strain evidence="2">EspeVRDwgs_2016</strain>
        <tissue evidence="2">Muscle</tissue>
    </source>
</reference>
<dbReference type="AlphaFoldDB" id="A0A5J5CTV3"/>
<feature type="region of interest" description="Disordered" evidence="1">
    <location>
        <begin position="1"/>
        <end position="119"/>
    </location>
</feature>
<feature type="region of interest" description="Disordered" evidence="1">
    <location>
        <begin position="316"/>
        <end position="335"/>
    </location>
</feature>
<feature type="compositionally biased region" description="Basic and acidic residues" evidence="1">
    <location>
        <begin position="39"/>
        <end position="50"/>
    </location>
</feature>
<proteinExistence type="predicted"/>
<dbReference type="Pfam" id="PF15671">
    <property type="entry name" value="PRR18"/>
    <property type="match status" value="2"/>
</dbReference>
<protein>
    <recommendedName>
        <fullName evidence="4">Proline-rich protein 18</fullName>
    </recommendedName>
</protein>
<evidence type="ECO:0008006" key="4">
    <source>
        <dbReference type="Google" id="ProtNLM"/>
    </source>
</evidence>
<dbReference type="InterPro" id="IPR031369">
    <property type="entry name" value="PRR18"/>
</dbReference>
<gene>
    <name evidence="2" type="ORF">FQN60_015138</name>
</gene>
<organism evidence="2 3">
    <name type="scientific">Etheostoma spectabile</name>
    <name type="common">orangethroat darter</name>
    <dbReference type="NCBI Taxonomy" id="54343"/>
    <lineage>
        <taxon>Eukaryota</taxon>
        <taxon>Metazoa</taxon>
        <taxon>Chordata</taxon>
        <taxon>Craniata</taxon>
        <taxon>Vertebrata</taxon>
        <taxon>Euteleostomi</taxon>
        <taxon>Actinopterygii</taxon>
        <taxon>Neopterygii</taxon>
        <taxon>Teleostei</taxon>
        <taxon>Neoteleostei</taxon>
        <taxon>Acanthomorphata</taxon>
        <taxon>Eupercaria</taxon>
        <taxon>Perciformes</taxon>
        <taxon>Percoidei</taxon>
        <taxon>Percidae</taxon>
        <taxon>Etheostomatinae</taxon>
        <taxon>Etheostoma</taxon>
    </lineage>
</organism>
<feature type="compositionally biased region" description="Polar residues" evidence="1">
    <location>
        <begin position="82"/>
        <end position="91"/>
    </location>
</feature>
<feature type="region of interest" description="Disordered" evidence="1">
    <location>
        <begin position="499"/>
        <end position="521"/>
    </location>
</feature>
<feature type="compositionally biased region" description="Basic and acidic residues" evidence="1">
    <location>
        <begin position="257"/>
        <end position="268"/>
    </location>
</feature>
<dbReference type="EMBL" id="VOFY01000017">
    <property type="protein sequence ID" value="KAA8583930.1"/>
    <property type="molecule type" value="Genomic_DNA"/>
</dbReference>
<dbReference type="Proteomes" id="UP000327493">
    <property type="component" value="Chromosome 17"/>
</dbReference>
<feature type="region of interest" description="Disordered" evidence="1">
    <location>
        <begin position="245"/>
        <end position="268"/>
    </location>
</feature>
<evidence type="ECO:0000313" key="3">
    <source>
        <dbReference type="Proteomes" id="UP000327493"/>
    </source>
</evidence>